<dbReference type="InterPro" id="IPR015797">
    <property type="entry name" value="NUDIX_hydrolase-like_dom_sf"/>
</dbReference>
<dbReference type="PROSITE" id="PS00893">
    <property type="entry name" value="NUDIX_BOX"/>
    <property type="match status" value="1"/>
</dbReference>
<dbReference type="InterPro" id="IPR000086">
    <property type="entry name" value="NUDIX_hydrolase_dom"/>
</dbReference>
<dbReference type="SUPFAM" id="SSF55811">
    <property type="entry name" value="Nudix"/>
    <property type="match status" value="1"/>
</dbReference>
<evidence type="ECO:0000259" key="4">
    <source>
        <dbReference type="PROSITE" id="PS51462"/>
    </source>
</evidence>
<evidence type="ECO:0000256" key="3">
    <source>
        <dbReference type="RuleBase" id="RU003476"/>
    </source>
</evidence>
<proteinExistence type="inferred from homology"/>
<sequence length="113" mass="12439">MRRRNPPDAGLWGFPGGKVDPGETLEQAALRELIEETGVTARLRASLGHLDIAAEGYRFRLDIALCDYVSGTARPADDVDAVHWFPRTHVIAGRLMASRDVDRVCLRATGHNC</sequence>
<name>A0A238UV54_9RHOB</name>
<dbReference type="Pfam" id="PF00293">
    <property type="entry name" value="NUDIX"/>
    <property type="match status" value="1"/>
</dbReference>
<protein>
    <submittedName>
        <fullName evidence="5">8-oxo-dGTP diphosphatase</fullName>
    </submittedName>
</protein>
<comment type="cofactor">
    <cofactor evidence="1">
        <name>Mg(2+)</name>
        <dbReference type="ChEBI" id="CHEBI:18420"/>
    </cofactor>
</comment>
<keyword evidence="6" id="KW-1185">Reference proteome</keyword>
<reference evidence="5 6" key="1">
    <citation type="submission" date="2017-06" db="EMBL/GenBank/DDBJ databases">
        <authorList>
            <person name="Kim H.J."/>
            <person name="Triplett B.A."/>
        </authorList>
    </citation>
    <scope>NUCLEOTIDE SEQUENCE [LARGE SCALE GENOMIC DNA]</scope>
    <source>
        <strain evidence="5 6">DSM 29052</strain>
    </source>
</reference>
<comment type="similarity">
    <text evidence="3">Belongs to the Nudix hydrolase family.</text>
</comment>
<keyword evidence="2 3" id="KW-0378">Hydrolase</keyword>
<dbReference type="InterPro" id="IPR020476">
    <property type="entry name" value="Nudix_hydrolase"/>
</dbReference>
<accession>A0A238UV54</accession>
<dbReference type="PANTHER" id="PTHR43736">
    <property type="entry name" value="ADP-RIBOSE PYROPHOSPHATASE"/>
    <property type="match status" value="1"/>
</dbReference>
<evidence type="ECO:0000313" key="6">
    <source>
        <dbReference type="Proteomes" id="UP000198417"/>
    </source>
</evidence>
<evidence type="ECO:0000256" key="2">
    <source>
        <dbReference type="ARBA" id="ARBA00022801"/>
    </source>
</evidence>
<dbReference type="PRINTS" id="PR00502">
    <property type="entry name" value="NUDIXFAMILY"/>
</dbReference>
<dbReference type="PROSITE" id="PS51462">
    <property type="entry name" value="NUDIX"/>
    <property type="match status" value="1"/>
</dbReference>
<dbReference type="PANTHER" id="PTHR43736:SF1">
    <property type="entry name" value="DIHYDRONEOPTERIN TRIPHOSPHATE DIPHOSPHATASE"/>
    <property type="match status" value="1"/>
</dbReference>
<dbReference type="InterPro" id="IPR020084">
    <property type="entry name" value="NUDIX_hydrolase_CS"/>
</dbReference>
<dbReference type="EMBL" id="FZNN01000001">
    <property type="protein sequence ID" value="SNR25754.1"/>
    <property type="molecule type" value="Genomic_DNA"/>
</dbReference>
<evidence type="ECO:0000256" key="1">
    <source>
        <dbReference type="ARBA" id="ARBA00001946"/>
    </source>
</evidence>
<evidence type="ECO:0000313" key="5">
    <source>
        <dbReference type="EMBL" id="SNR25754.1"/>
    </source>
</evidence>
<dbReference type="Proteomes" id="UP000198417">
    <property type="component" value="Unassembled WGS sequence"/>
</dbReference>
<dbReference type="Gene3D" id="3.90.79.10">
    <property type="entry name" value="Nucleoside Triphosphate Pyrophosphohydrolase"/>
    <property type="match status" value="1"/>
</dbReference>
<organism evidence="5 6">
    <name type="scientific">Puniceibacterium sediminis</name>
    <dbReference type="NCBI Taxonomy" id="1608407"/>
    <lineage>
        <taxon>Bacteria</taxon>
        <taxon>Pseudomonadati</taxon>
        <taxon>Pseudomonadota</taxon>
        <taxon>Alphaproteobacteria</taxon>
        <taxon>Rhodobacterales</taxon>
        <taxon>Paracoccaceae</taxon>
        <taxon>Puniceibacterium</taxon>
    </lineage>
</organism>
<dbReference type="AlphaFoldDB" id="A0A238UV54"/>
<feature type="domain" description="Nudix hydrolase" evidence="4">
    <location>
        <begin position="1"/>
        <end position="109"/>
    </location>
</feature>
<gene>
    <name evidence="5" type="ORF">SAMN06265370_101144</name>
</gene>
<dbReference type="CDD" id="cd04673">
    <property type="entry name" value="NUDIX_ADPRase"/>
    <property type="match status" value="1"/>
</dbReference>
<dbReference type="GO" id="GO:0016787">
    <property type="term" value="F:hydrolase activity"/>
    <property type="evidence" value="ECO:0007669"/>
    <property type="project" value="UniProtKB-KW"/>
</dbReference>